<dbReference type="Gramene" id="KRH55423">
    <property type="protein sequence ID" value="KRH55423"/>
    <property type="gene ID" value="GLYMA_06G254300"/>
</dbReference>
<dbReference type="Gene3D" id="3.40.50.300">
    <property type="entry name" value="P-loop containing nucleotide triphosphate hydrolases"/>
    <property type="match status" value="1"/>
</dbReference>
<dbReference type="SMART" id="SM00369">
    <property type="entry name" value="LRR_TYP"/>
    <property type="match status" value="2"/>
</dbReference>
<dbReference type="Proteomes" id="UP000008827">
    <property type="component" value="Chromosome 6"/>
</dbReference>
<dbReference type="EMBL" id="CM000839">
    <property type="protein sequence ID" value="KRH55423.1"/>
    <property type="molecule type" value="Genomic_DNA"/>
</dbReference>
<dbReference type="GO" id="GO:0098542">
    <property type="term" value="P:defense response to other organism"/>
    <property type="evidence" value="ECO:0000318"/>
    <property type="project" value="GO_Central"/>
</dbReference>
<feature type="domain" description="R13L1/DRL21-like LRR repeat region" evidence="9">
    <location>
        <begin position="720"/>
        <end position="846"/>
    </location>
</feature>
<evidence type="ECO:0000313" key="11">
    <source>
        <dbReference type="EnsemblPlants" id="KRH55423"/>
    </source>
</evidence>
<accession>K7KXB4</accession>
<reference evidence="11" key="2">
    <citation type="submission" date="2018-02" db="UniProtKB">
        <authorList>
            <consortium name="EnsemblPlants"/>
        </authorList>
    </citation>
    <scope>IDENTIFICATION</scope>
    <source>
        <strain evidence="11">Williams 82</strain>
    </source>
</reference>
<dbReference type="InterPro" id="IPR032675">
    <property type="entry name" value="LRR_dom_sf"/>
</dbReference>
<evidence type="ECO:0000256" key="3">
    <source>
        <dbReference type="ARBA" id="ARBA00022741"/>
    </source>
</evidence>
<proteinExistence type="predicted"/>
<gene>
    <name evidence="10" type="ORF">GLYMA_06G254300</name>
</gene>
<dbReference type="PANTHER" id="PTHR36766:SF40">
    <property type="entry name" value="DISEASE RESISTANCE PROTEIN RGA3"/>
    <property type="match status" value="1"/>
</dbReference>
<protein>
    <recommendedName>
        <fullName evidence="13">Disease resistance RPP13-like protein 1</fullName>
    </recommendedName>
</protein>
<dbReference type="EnsemblPlants" id="KRH55423">
    <property type="protein sequence ID" value="KRH55423"/>
    <property type="gene ID" value="GLYMA_06G254300"/>
</dbReference>
<dbReference type="FunFam" id="3.40.50.300:FF:001091">
    <property type="entry name" value="Probable disease resistance protein At1g61300"/>
    <property type="match status" value="1"/>
</dbReference>
<feature type="domain" description="Disease resistance protein winged helix" evidence="8">
    <location>
        <begin position="444"/>
        <end position="527"/>
    </location>
</feature>
<evidence type="ECO:0000256" key="1">
    <source>
        <dbReference type="ARBA" id="ARBA00022614"/>
    </source>
</evidence>
<dbReference type="GO" id="GO:0005524">
    <property type="term" value="F:ATP binding"/>
    <property type="evidence" value="ECO:0007669"/>
    <property type="project" value="UniProtKB-KW"/>
</dbReference>
<dbReference type="PRINTS" id="PR00364">
    <property type="entry name" value="DISEASERSIST"/>
</dbReference>
<evidence type="ECO:0000313" key="12">
    <source>
        <dbReference type="Proteomes" id="UP000008827"/>
    </source>
</evidence>
<evidence type="ECO:0000313" key="10">
    <source>
        <dbReference type="EMBL" id="KRH55423.1"/>
    </source>
</evidence>
<dbReference type="OMA" id="ELANCEF"/>
<keyword evidence="12" id="KW-1185">Reference proteome</keyword>
<dbReference type="Gene3D" id="3.80.10.10">
    <property type="entry name" value="Ribonuclease Inhibitor"/>
    <property type="match status" value="4"/>
</dbReference>
<dbReference type="InterPro" id="IPR041118">
    <property type="entry name" value="Rx_N"/>
</dbReference>
<evidence type="ECO:0000259" key="6">
    <source>
        <dbReference type="Pfam" id="PF00931"/>
    </source>
</evidence>
<sequence>MAAELVGGALLSAFLQVAFEKLTSPQVLDFFHGRKLDEKLLSKMEIKLHSIQALADDAEQKQFRDPHVRNWLLKVKNVVLDAEDVLDEIQYEISKCQVEAESESQTSTGCSCKVPNFFKTSHASSFNKEIKSRIEQVLDSLEFLSSQKGDLGLKNASGVDYGSGSGSEVSQKLPSTSLLSESVIYGRDDDKEMILNWLRSDTEDCNQLSVLSIVGMGGVGKTTLAQHVYNDPRIEGKFDIKAWVCVSNEFDVFKVTRTILDTITKSVDDSRELEMVHGRLKEKLTGNKFLLVLDDVWNENRHKWETVQRPLDCGAQGSRILVTTRSKKVASTMQSKEHHLEQLEKDHCWRLFNKHAFQDDNAQSNPDFKEIGMKIVEKCKGLPLALKTIGSLLHRKTSILEWESILKSKIWEFSEEDSEIVPALALSYHHLPSHLKRCFAYCALFPKDYEFDKECLIQLWMAENFLQCHQQSKSPEEVGEQYFNDLLSRSFFQQSSINDLSPIFFLTSSRIRNKTYFVMHDLLNDLAKYVGGDIYFRLEDDQAKSIPKTARHFSFETNDIYCYDEELGSLHDVERFRTFMPTSKSMDFLYYSWYCKMSIHQLFSKFKFLRVLSLLGCSELKEVPDSVGNLKHLHSLDLSNTNIKKLPESTCSLYNLQILKLNGCSHMKEFPTNFHKLTNLRRLELIKTEVRKVPEQLGKLKNLHVLMSSFDVGKSREFGIHQLGELNLHGRISIGELQNIENPSDALAVDLKNKIHLVEIDLKWVRDQNPDDSIKERDEIVIQNLQPSKHLEKLSIGHYGGTKFPSWLSDNSLSNVVSLRLTDCKYCLCLPRFGLLPFLKDLVIKRLDGIVSIDADFYGNNSSSFTSLETLKFSAMKEWEKWECQAVTGAFPRLQRLSIKRYIEHCEQLVASSPIATEIRELNLKECGKLQFDFHPTTLKKLTICGYIMEASMLERIGHITFVTSLEYLYIYNCLNMNIPMTGCYNFLVSLNFFPKLEYLFLRGCRNLHVISQGLAHNHLKDLVISECAQFEALLERMHALLPYLDVIQIDDCPKFESFPNRGLPSNLKKMYIDKCSKLIMSLKEALGGNLSLETLGIGLDMESFPDEGLLPLSLTSLCIYNSLNLKRLDYKGICNLSSLKELILFDCPSLQCLPEEGLPKSISTLKILGNCPLLKERCQKPEGEDWGKIAHIRFIYVGSHLVL</sequence>
<dbReference type="FunFam" id="1.10.10.10:FF:000322">
    <property type="entry name" value="Probable disease resistance protein At1g63360"/>
    <property type="match status" value="1"/>
</dbReference>
<evidence type="ECO:0000256" key="4">
    <source>
        <dbReference type="ARBA" id="ARBA00022821"/>
    </source>
</evidence>
<evidence type="ECO:0000259" key="8">
    <source>
        <dbReference type="Pfam" id="PF23559"/>
    </source>
</evidence>
<dbReference type="Gene3D" id="1.10.8.430">
    <property type="entry name" value="Helical domain of apoptotic protease-activating factors"/>
    <property type="match status" value="1"/>
</dbReference>
<keyword evidence="2" id="KW-0677">Repeat</keyword>
<organism evidence="10">
    <name type="scientific">Glycine max</name>
    <name type="common">Soybean</name>
    <name type="synonym">Glycine hispida</name>
    <dbReference type="NCBI Taxonomy" id="3847"/>
    <lineage>
        <taxon>Eukaryota</taxon>
        <taxon>Viridiplantae</taxon>
        <taxon>Streptophyta</taxon>
        <taxon>Embryophyta</taxon>
        <taxon>Tracheophyta</taxon>
        <taxon>Spermatophyta</taxon>
        <taxon>Magnoliopsida</taxon>
        <taxon>eudicotyledons</taxon>
        <taxon>Gunneridae</taxon>
        <taxon>Pentapetalae</taxon>
        <taxon>rosids</taxon>
        <taxon>fabids</taxon>
        <taxon>Fabales</taxon>
        <taxon>Fabaceae</taxon>
        <taxon>Papilionoideae</taxon>
        <taxon>50 kb inversion clade</taxon>
        <taxon>NPAAA clade</taxon>
        <taxon>indigoferoid/millettioid clade</taxon>
        <taxon>Phaseoleae</taxon>
        <taxon>Glycine</taxon>
        <taxon>Glycine subgen. Soja</taxon>
    </lineage>
</organism>
<dbReference type="FunFam" id="1.10.8.430:FF:000003">
    <property type="entry name" value="Probable disease resistance protein At5g66910"/>
    <property type="match status" value="1"/>
</dbReference>
<dbReference type="PROSITE" id="PS51450">
    <property type="entry name" value="LRR"/>
    <property type="match status" value="1"/>
</dbReference>
<evidence type="ECO:0000256" key="5">
    <source>
        <dbReference type="ARBA" id="ARBA00022840"/>
    </source>
</evidence>
<dbReference type="HOGENOM" id="CLU_000837_8_8_1"/>
<dbReference type="PANTHER" id="PTHR36766">
    <property type="entry name" value="PLANT BROAD-SPECTRUM MILDEW RESISTANCE PROTEIN RPW8"/>
    <property type="match status" value="1"/>
</dbReference>
<dbReference type="Pfam" id="PF25019">
    <property type="entry name" value="LRR_R13L1-DRL21"/>
    <property type="match status" value="1"/>
</dbReference>
<dbReference type="AlphaFoldDB" id="K7KXB4"/>
<evidence type="ECO:0008006" key="13">
    <source>
        <dbReference type="Google" id="ProtNLM"/>
    </source>
</evidence>
<dbReference type="GO" id="GO:0043531">
    <property type="term" value="F:ADP binding"/>
    <property type="evidence" value="ECO:0007669"/>
    <property type="project" value="InterPro"/>
</dbReference>
<keyword evidence="3" id="KW-0547">Nucleotide-binding</keyword>
<dbReference type="Pfam" id="PF00931">
    <property type="entry name" value="NB-ARC"/>
    <property type="match status" value="1"/>
</dbReference>
<dbReference type="SUPFAM" id="SSF52058">
    <property type="entry name" value="L domain-like"/>
    <property type="match status" value="2"/>
</dbReference>
<dbReference type="InterPro" id="IPR003591">
    <property type="entry name" value="Leu-rich_rpt_typical-subtyp"/>
</dbReference>
<keyword evidence="4" id="KW-0611">Plant defense</keyword>
<feature type="domain" description="Disease resistance N-terminal" evidence="7">
    <location>
        <begin position="11"/>
        <end position="102"/>
    </location>
</feature>
<evidence type="ECO:0000256" key="2">
    <source>
        <dbReference type="ARBA" id="ARBA00022737"/>
    </source>
</evidence>
<dbReference type="InterPro" id="IPR042197">
    <property type="entry name" value="Apaf_helical"/>
</dbReference>
<name>K7KXB4_SOYBN</name>
<dbReference type="SMR" id="K7KXB4"/>
<reference evidence="10 11" key="1">
    <citation type="journal article" date="2010" name="Nature">
        <title>Genome sequence of the palaeopolyploid soybean.</title>
        <authorList>
            <person name="Schmutz J."/>
            <person name="Cannon S.B."/>
            <person name="Schlueter J."/>
            <person name="Ma J."/>
            <person name="Mitros T."/>
            <person name="Nelson W."/>
            <person name="Hyten D.L."/>
            <person name="Song Q."/>
            <person name="Thelen J.J."/>
            <person name="Cheng J."/>
            <person name="Xu D."/>
            <person name="Hellsten U."/>
            <person name="May G.D."/>
            <person name="Yu Y."/>
            <person name="Sakurai T."/>
            <person name="Umezawa T."/>
            <person name="Bhattacharyya M.K."/>
            <person name="Sandhu D."/>
            <person name="Valliyodan B."/>
            <person name="Lindquist E."/>
            <person name="Peto M."/>
            <person name="Grant D."/>
            <person name="Shu S."/>
            <person name="Goodstein D."/>
            <person name="Barry K."/>
            <person name="Futrell-Griggs M."/>
            <person name="Abernathy B."/>
            <person name="Du J."/>
            <person name="Tian Z."/>
            <person name="Zhu L."/>
            <person name="Gill N."/>
            <person name="Joshi T."/>
            <person name="Libault M."/>
            <person name="Sethuraman A."/>
            <person name="Zhang X.-C."/>
            <person name="Shinozaki K."/>
            <person name="Nguyen H.T."/>
            <person name="Wing R.A."/>
            <person name="Cregan P."/>
            <person name="Specht J."/>
            <person name="Grimwood J."/>
            <person name="Rokhsar D."/>
            <person name="Stacey G."/>
            <person name="Shoemaker R.C."/>
            <person name="Jackson S.A."/>
        </authorList>
    </citation>
    <scope>NUCLEOTIDE SEQUENCE</scope>
    <source>
        <strain evidence="11">cv. Williams 82</strain>
        <tissue evidence="10">Callus</tissue>
    </source>
</reference>
<dbReference type="InterPro" id="IPR027417">
    <property type="entry name" value="P-loop_NTPase"/>
</dbReference>
<dbReference type="Gene3D" id="1.20.5.4130">
    <property type="match status" value="1"/>
</dbReference>
<evidence type="ECO:0000259" key="9">
    <source>
        <dbReference type="Pfam" id="PF25019"/>
    </source>
</evidence>
<dbReference type="InterPro" id="IPR056789">
    <property type="entry name" value="LRR_R13L1-DRL21"/>
</dbReference>
<evidence type="ECO:0000259" key="7">
    <source>
        <dbReference type="Pfam" id="PF18052"/>
    </source>
</evidence>
<dbReference type="InterPro" id="IPR058922">
    <property type="entry name" value="WHD_DRP"/>
</dbReference>
<dbReference type="eggNOG" id="KOG4658">
    <property type="taxonomic scope" value="Eukaryota"/>
</dbReference>
<feature type="domain" description="NB-ARC" evidence="6">
    <location>
        <begin position="188"/>
        <end position="360"/>
    </location>
</feature>
<dbReference type="Pfam" id="PF23559">
    <property type="entry name" value="WHD_DRP"/>
    <property type="match status" value="1"/>
</dbReference>
<dbReference type="Pfam" id="PF18052">
    <property type="entry name" value="Rx_N"/>
    <property type="match status" value="1"/>
</dbReference>
<dbReference type="InterPro" id="IPR002182">
    <property type="entry name" value="NB-ARC"/>
</dbReference>
<dbReference type="PaxDb" id="3847-GLYMA06G39725.1"/>
<dbReference type="InterPro" id="IPR001611">
    <property type="entry name" value="Leu-rich_rpt"/>
</dbReference>
<dbReference type="InParanoid" id="K7KXB4"/>
<keyword evidence="5" id="KW-0067">ATP-binding</keyword>
<reference evidence="10" key="3">
    <citation type="submission" date="2018-07" db="EMBL/GenBank/DDBJ databases">
        <title>WGS assembly of Glycine max.</title>
        <authorList>
            <person name="Schmutz J."/>
            <person name="Cannon S."/>
            <person name="Schlueter J."/>
            <person name="Ma J."/>
            <person name="Mitros T."/>
            <person name="Nelson W."/>
            <person name="Hyten D."/>
            <person name="Song Q."/>
            <person name="Thelen J."/>
            <person name="Cheng J."/>
            <person name="Xu D."/>
            <person name="Hellsten U."/>
            <person name="May G."/>
            <person name="Yu Y."/>
            <person name="Sakurai T."/>
            <person name="Umezawa T."/>
            <person name="Bhattacharyya M."/>
            <person name="Sandhu D."/>
            <person name="Valliyodan B."/>
            <person name="Lindquist E."/>
            <person name="Peto M."/>
            <person name="Grant D."/>
            <person name="Shu S."/>
            <person name="Goodstein D."/>
            <person name="Barry K."/>
            <person name="Futrell-Griggs M."/>
            <person name="Abernathy B."/>
            <person name="Du J."/>
            <person name="Tian Z."/>
            <person name="Zhu L."/>
            <person name="Gill N."/>
            <person name="Joshi T."/>
            <person name="Libault M."/>
            <person name="Sethuraman A."/>
            <person name="Zhang X."/>
            <person name="Shinozaki K."/>
            <person name="Nguyen H."/>
            <person name="Wing R."/>
            <person name="Cregan P."/>
            <person name="Specht J."/>
            <person name="Grimwood J."/>
            <person name="Rokhsar D."/>
            <person name="Stacey G."/>
            <person name="Shoemaker R."/>
            <person name="Jackson S."/>
        </authorList>
    </citation>
    <scope>NUCLEOTIDE SEQUENCE</scope>
    <source>
        <tissue evidence="10">Callus</tissue>
    </source>
</reference>
<keyword evidence="1" id="KW-0433">Leucine-rich repeat</keyword>
<dbReference type="SUPFAM" id="SSF52540">
    <property type="entry name" value="P-loop containing nucleoside triphosphate hydrolases"/>
    <property type="match status" value="1"/>
</dbReference>